<evidence type="ECO:0000313" key="5">
    <source>
        <dbReference type="Proteomes" id="UP000626180"/>
    </source>
</evidence>
<proteinExistence type="predicted"/>
<feature type="domain" description="Zeta toxin" evidence="3">
    <location>
        <begin position="26"/>
        <end position="211"/>
    </location>
</feature>
<dbReference type="EMBL" id="JADMCD010000009">
    <property type="protein sequence ID" value="MBF8642298.1"/>
    <property type="molecule type" value="Genomic_DNA"/>
</dbReference>
<accession>A0ABS0FPJ1</accession>
<dbReference type="InterPro" id="IPR027417">
    <property type="entry name" value="P-loop_NTPase"/>
</dbReference>
<sequence length="241" mass="27394">MTPQEKELQEAAIRFAKANKKPIARELTDRKRFPAESDPVSVFMAGSPGAGKTEASIELISLFSDTPILRIDADELRERFEGYDGTNAWLFQYPASILVEKVLDMALEYRQSFLLDGTLSNLDKAVSNVERSLGRGRFVQILYVYQNPMLAWQFVQARESQEGRRILPEHFVEQYFAARDVVNALKLKFGKEVHVDLLLKHIDNSNRLYKAGVDKIDYHIPERYTRASLAEALGLTNGAIK</sequence>
<protein>
    <submittedName>
        <fullName evidence="4">Zeta toxin family protein</fullName>
    </submittedName>
</protein>
<dbReference type="InterPro" id="IPR010488">
    <property type="entry name" value="Zeta_toxin_domain"/>
</dbReference>
<evidence type="ECO:0000256" key="1">
    <source>
        <dbReference type="ARBA" id="ARBA00022741"/>
    </source>
</evidence>
<evidence type="ECO:0000259" key="3">
    <source>
        <dbReference type="Pfam" id="PF06414"/>
    </source>
</evidence>
<comment type="caution">
    <text evidence="4">The sequence shown here is derived from an EMBL/GenBank/DDBJ whole genome shotgun (WGS) entry which is preliminary data.</text>
</comment>
<gene>
    <name evidence="4" type="ORF">IRZ65_16580</name>
</gene>
<keyword evidence="5" id="KW-1185">Reference proteome</keyword>
<reference evidence="4 5" key="1">
    <citation type="submission" date="2020-10" db="EMBL/GenBank/DDBJ databases">
        <title>Genome sequences of Pseudomonas isolates.</title>
        <authorList>
            <person name="Wessels L."/>
            <person name="Reich F."/>
            <person name="Hammerl J."/>
        </authorList>
    </citation>
    <scope>NUCLEOTIDE SEQUENCE [LARGE SCALE GENOMIC DNA]</scope>
    <source>
        <strain evidence="4 5">20-MO00624-0</strain>
    </source>
</reference>
<dbReference type="Pfam" id="PF06414">
    <property type="entry name" value="Zeta_toxin"/>
    <property type="match status" value="1"/>
</dbReference>
<dbReference type="Proteomes" id="UP000626180">
    <property type="component" value="Unassembled WGS sequence"/>
</dbReference>
<evidence type="ECO:0000256" key="2">
    <source>
        <dbReference type="ARBA" id="ARBA00022840"/>
    </source>
</evidence>
<name>A0ABS0FPJ1_PSELU</name>
<dbReference type="SUPFAM" id="SSF52540">
    <property type="entry name" value="P-loop containing nucleoside triphosphate hydrolases"/>
    <property type="match status" value="1"/>
</dbReference>
<evidence type="ECO:0000313" key="4">
    <source>
        <dbReference type="EMBL" id="MBF8642298.1"/>
    </source>
</evidence>
<keyword evidence="2" id="KW-0067">ATP-binding</keyword>
<dbReference type="RefSeq" id="WP_073450202.1">
    <property type="nucleotide sequence ID" value="NZ_FQYS01000009.1"/>
</dbReference>
<organism evidence="4 5">
    <name type="scientific">Pseudomonas luteola</name>
    <dbReference type="NCBI Taxonomy" id="47886"/>
    <lineage>
        <taxon>Bacteria</taxon>
        <taxon>Pseudomonadati</taxon>
        <taxon>Pseudomonadota</taxon>
        <taxon>Gammaproteobacteria</taxon>
        <taxon>Pseudomonadales</taxon>
        <taxon>Pseudomonadaceae</taxon>
        <taxon>Pseudomonas</taxon>
    </lineage>
</organism>
<dbReference type="Gene3D" id="3.40.50.300">
    <property type="entry name" value="P-loop containing nucleotide triphosphate hydrolases"/>
    <property type="match status" value="1"/>
</dbReference>
<keyword evidence="1" id="KW-0547">Nucleotide-binding</keyword>